<evidence type="ECO:0000256" key="1">
    <source>
        <dbReference type="SAM" id="MobiDB-lite"/>
    </source>
</evidence>
<evidence type="ECO:0000313" key="3">
    <source>
        <dbReference type="Proteomes" id="UP000004014"/>
    </source>
</evidence>
<reference evidence="2 3" key="1">
    <citation type="submission" date="2011-03" db="EMBL/GenBank/DDBJ databases">
        <title>Deep-sequencing identification of multiple resistance mechanism for the high antibiotic-resistance strain Streptococcus suis R61.</title>
        <authorList>
            <person name="Hu P."/>
            <person name="Yang M."/>
            <person name="Jin M."/>
            <person name="Xiao J."/>
        </authorList>
    </citation>
    <scope>NUCLEOTIDE SEQUENCE [LARGE SCALE GENOMIC DNA]</scope>
    <source>
        <strain evidence="2 3">R61</strain>
    </source>
</reference>
<organism evidence="2 3">
    <name type="scientific">Streptococcus suis R61</name>
    <dbReference type="NCBI Taxonomy" id="996306"/>
    <lineage>
        <taxon>Bacteria</taxon>
        <taxon>Bacillati</taxon>
        <taxon>Bacillota</taxon>
        <taxon>Bacilli</taxon>
        <taxon>Lactobacillales</taxon>
        <taxon>Streptococcaceae</taxon>
        <taxon>Streptococcus</taxon>
    </lineage>
</organism>
<evidence type="ECO:0000313" key="2">
    <source>
        <dbReference type="EMBL" id="EHC03043.1"/>
    </source>
</evidence>
<dbReference type="EMBL" id="AEYY01000029">
    <property type="protein sequence ID" value="EHC03043.1"/>
    <property type="molecule type" value="Genomic_DNA"/>
</dbReference>
<gene>
    <name evidence="2" type="ORF">SSUR61_0945</name>
</gene>
<feature type="compositionally biased region" description="Polar residues" evidence="1">
    <location>
        <begin position="31"/>
        <end position="41"/>
    </location>
</feature>
<sequence length="41" mass="4389">MQASLFVSGHGSGITIMPIPEESMLGRTEARNTMSNKQGSH</sequence>
<comment type="caution">
    <text evidence="2">The sequence shown here is derived from an EMBL/GenBank/DDBJ whole genome shotgun (WGS) entry which is preliminary data.</text>
</comment>
<protein>
    <submittedName>
        <fullName evidence="2">Uncharacterized protein</fullName>
    </submittedName>
</protein>
<dbReference type="Proteomes" id="UP000004014">
    <property type="component" value="Unassembled WGS sequence"/>
</dbReference>
<proteinExistence type="predicted"/>
<feature type="region of interest" description="Disordered" evidence="1">
    <location>
        <begin position="22"/>
        <end position="41"/>
    </location>
</feature>
<dbReference type="AlphaFoldDB" id="A0AA87F8J0"/>
<accession>A0AA87F8J0</accession>
<name>A0AA87F8J0_STRSU</name>